<evidence type="ECO:0000256" key="9">
    <source>
        <dbReference type="ARBA" id="ARBA00040743"/>
    </source>
</evidence>
<evidence type="ECO:0000313" key="15">
    <source>
        <dbReference type="Proteomes" id="UP000275394"/>
    </source>
</evidence>
<dbReference type="GO" id="GO:0005886">
    <property type="term" value="C:plasma membrane"/>
    <property type="evidence" value="ECO:0007669"/>
    <property type="project" value="UniProtKB-SubCell"/>
</dbReference>
<feature type="domain" description="PpiC" evidence="13">
    <location>
        <begin position="264"/>
        <end position="363"/>
    </location>
</feature>
<evidence type="ECO:0000256" key="5">
    <source>
        <dbReference type="ARBA" id="ARBA00022989"/>
    </source>
</evidence>
<dbReference type="Gene3D" id="1.10.4030.10">
    <property type="entry name" value="Porin chaperone SurA, peptide-binding domain"/>
    <property type="match status" value="1"/>
</dbReference>
<reference evidence="14 15" key="1">
    <citation type="submission" date="2018-11" db="EMBL/GenBank/DDBJ databases">
        <title>Genomic Encyclopedia of Type Strains, Phase IV (KMG-IV): sequencing the most valuable type-strain genomes for metagenomic binning, comparative biology and taxonomic classification.</title>
        <authorList>
            <person name="Goeker M."/>
        </authorList>
    </citation>
    <scope>NUCLEOTIDE SEQUENCE [LARGE SCALE GENOMIC DNA]</scope>
    <source>
        <strain evidence="14 15">DSM 100316</strain>
    </source>
</reference>
<dbReference type="AlphaFoldDB" id="A0A3N2DJP8"/>
<keyword evidence="7" id="KW-0143">Chaperone</keyword>
<keyword evidence="2" id="KW-1003">Cell membrane</keyword>
<feature type="transmembrane region" description="Helical" evidence="12">
    <location>
        <begin position="12"/>
        <end position="30"/>
    </location>
</feature>
<dbReference type="PANTHER" id="PTHR47529">
    <property type="entry name" value="PEPTIDYL-PROLYL CIS-TRANS ISOMERASE D"/>
    <property type="match status" value="1"/>
</dbReference>
<comment type="similarity">
    <text evidence="8">Belongs to the PpiD chaperone family.</text>
</comment>
<dbReference type="PROSITE" id="PS01096">
    <property type="entry name" value="PPIC_PPIASE_1"/>
    <property type="match status" value="1"/>
</dbReference>
<dbReference type="Gene3D" id="3.10.50.40">
    <property type="match status" value="1"/>
</dbReference>
<comment type="caution">
    <text evidence="14">The sequence shown here is derived from an EMBL/GenBank/DDBJ whole genome shotgun (WGS) entry which is preliminary data.</text>
</comment>
<dbReference type="InterPro" id="IPR046357">
    <property type="entry name" value="PPIase_dom_sf"/>
</dbReference>
<keyword evidence="5 12" id="KW-1133">Transmembrane helix</keyword>
<evidence type="ECO:0000256" key="8">
    <source>
        <dbReference type="ARBA" id="ARBA00038408"/>
    </source>
</evidence>
<dbReference type="OrthoDB" id="9812372at2"/>
<keyword evidence="3" id="KW-0997">Cell inner membrane</keyword>
<sequence length="624" mass="67533">MLQNIRDNSQGTMAKIIIGIMIVPFALFGIDSLFSSAPEGGEVAKVNGEAITETDVNREMNQQLQRLQSQFGEGFDASQFDAKILRTPALNQLIDDRILLQQARTEDLMIADGQLDKMIVADPAFQEDGKFSTDRFVAILRSAGFTPTTYKAFLSSQLLMNQYSNGIAGSDFATAAELDAASKLLKQKRSGGYVVVPEAMVRDQVEVSDGEVASYYADNKSSFMTEEKVAVSYIELNITDLFKPIAEDVLKEQYKQQLAQEKAVTERHVAHIMIALDDDTDLAAAKEKIVAIKARLDAGEDFASVAEEASEDVGSAALGGDLGVTTGDTFPPAFETAIASLDAGALSEPVVTDDGVHLIKVISVDKSTPASFAERRDEIERTLQRDQASVAYVQLLEELKDYTFNASDLKGPAEELGLKVSTSKLFERKGGASIFANPEVVKAAFSADVLNDGNNSEVVEISDTHAVVMHLEKHVEAELMPLASVSSEIRAQLKQQKLSLALDEMADKVVDSSAESLAAVAKQYELEVKTIASVTREAAGSLPPEIAKTLFTMPRVKLSSFEKVRLASGDIAIVSLATVEDGEISAVSAKEREYFSNYVARSNGSQSLVNIRAALKREADIETL</sequence>
<evidence type="ECO:0000313" key="14">
    <source>
        <dbReference type="EMBL" id="ROS00020.1"/>
    </source>
</evidence>
<dbReference type="InterPro" id="IPR000297">
    <property type="entry name" value="PPIase_PpiC"/>
</dbReference>
<dbReference type="InterPro" id="IPR052029">
    <property type="entry name" value="PpiD_chaperone"/>
</dbReference>
<gene>
    <name evidence="14" type="ORF">EDC56_2654</name>
</gene>
<comment type="subcellular location">
    <subcellularLocation>
        <location evidence="1">Cell inner membrane</location>
        <topology evidence="1">Single-pass type II membrane protein</topology>
        <orientation evidence="1">Periplasmic side</orientation>
    </subcellularLocation>
</comment>
<keyword evidence="4 12" id="KW-0812">Transmembrane</keyword>
<evidence type="ECO:0000256" key="10">
    <source>
        <dbReference type="ARBA" id="ARBA00042775"/>
    </source>
</evidence>
<dbReference type="Pfam" id="PF13624">
    <property type="entry name" value="SurA_N_3"/>
    <property type="match status" value="1"/>
</dbReference>
<proteinExistence type="inferred from homology"/>
<dbReference type="SUPFAM" id="SSF54534">
    <property type="entry name" value="FKBP-like"/>
    <property type="match status" value="1"/>
</dbReference>
<dbReference type="RefSeq" id="WP_123713014.1">
    <property type="nucleotide sequence ID" value="NZ_RKHR01000005.1"/>
</dbReference>
<keyword evidence="15" id="KW-1185">Reference proteome</keyword>
<evidence type="ECO:0000256" key="3">
    <source>
        <dbReference type="ARBA" id="ARBA00022519"/>
    </source>
</evidence>
<evidence type="ECO:0000256" key="12">
    <source>
        <dbReference type="SAM" id="Phobius"/>
    </source>
</evidence>
<evidence type="ECO:0000256" key="11">
    <source>
        <dbReference type="PROSITE-ProRule" id="PRU00278"/>
    </source>
</evidence>
<keyword evidence="6 12" id="KW-0472">Membrane</keyword>
<evidence type="ECO:0000256" key="2">
    <source>
        <dbReference type="ARBA" id="ARBA00022475"/>
    </source>
</evidence>
<evidence type="ECO:0000256" key="4">
    <source>
        <dbReference type="ARBA" id="ARBA00022692"/>
    </source>
</evidence>
<evidence type="ECO:0000256" key="1">
    <source>
        <dbReference type="ARBA" id="ARBA00004382"/>
    </source>
</evidence>
<dbReference type="PANTHER" id="PTHR47529:SF1">
    <property type="entry name" value="PERIPLASMIC CHAPERONE PPID"/>
    <property type="match status" value="1"/>
</dbReference>
<keyword evidence="11 14" id="KW-0413">Isomerase</keyword>
<dbReference type="InterPro" id="IPR023058">
    <property type="entry name" value="PPIase_PpiC_CS"/>
</dbReference>
<name>A0A3N2DJP8_9GAMM</name>
<dbReference type="SUPFAM" id="SSF109998">
    <property type="entry name" value="Triger factor/SurA peptide-binding domain-like"/>
    <property type="match status" value="1"/>
</dbReference>
<dbReference type="Pfam" id="PF00639">
    <property type="entry name" value="Rotamase"/>
    <property type="match status" value="1"/>
</dbReference>
<dbReference type="Proteomes" id="UP000275394">
    <property type="component" value="Unassembled WGS sequence"/>
</dbReference>
<organism evidence="14 15">
    <name type="scientific">Sinobacterium caligoides</name>
    <dbReference type="NCBI Taxonomy" id="933926"/>
    <lineage>
        <taxon>Bacteria</taxon>
        <taxon>Pseudomonadati</taxon>
        <taxon>Pseudomonadota</taxon>
        <taxon>Gammaproteobacteria</taxon>
        <taxon>Cellvibrionales</taxon>
        <taxon>Spongiibacteraceae</taxon>
        <taxon>Sinobacterium</taxon>
    </lineage>
</organism>
<dbReference type="PROSITE" id="PS50198">
    <property type="entry name" value="PPIC_PPIASE_2"/>
    <property type="match status" value="1"/>
</dbReference>
<protein>
    <recommendedName>
        <fullName evidence="9">Periplasmic chaperone PpiD</fullName>
    </recommendedName>
    <alternativeName>
        <fullName evidence="10">Periplasmic folding chaperone</fullName>
    </alternativeName>
</protein>
<evidence type="ECO:0000259" key="13">
    <source>
        <dbReference type="PROSITE" id="PS50198"/>
    </source>
</evidence>
<keyword evidence="11" id="KW-0697">Rotamase</keyword>
<evidence type="ECO:0000256" key="6">
    <source>
        <dbReference type="ARBA" id="ARBA00023136"/>
    </source>
</evidence>
<dbReference type="EMBL" id="RKHR01000005">
    <property type="protein sequence ID" value="ROS00020.1"/>
    <property type="molecule type" value="Genomic_DNA"/>
</dbReference>
<accession>A0A3N2DJP8</accession>
<evidence type="ECO:0000256" key="7">
    <source>
        <dbReference type="ARBA" id="ARBA00023186"/>
    </source>
</evidence>
<dbReference type="GO" id="GO:0003755">
    <property type="term" value="F:peptidyl-prolyl cis-trans isomerase activity"/>
    <property type="evidence" value="ECO:0007669"/>
    <property type="project" value="UniProtKB-KW"/>
</dbReference>
<dbReference type="InterPro" id="IPR027304">
    <property type="entry name" value="Trigger_fact/SurA_dom_sf"/>
</dbReference>